<evidence type="ECO:0000259" key="3">
    <source>
        <dbReference type="SMART" id="SM00852"/>
    </source>
</evidence>
<comment type="pathway">
    <text evidence="1">Cofactor biosynthesis; molybdopterin biosynthesis.</text>
</comment>
<name>A0A285VV76_9MICO</name>
<dbReference type="UniPathway" id="UPA00344"/>
<dbReference type="InterPro" id="IPR008284">
    <property type="entry name" value="MoCF_biosynth_CS"/>
</dbReference>
<evidence type="ECO:0000256" key="2">
    <source>
        <dbReference type="ARBA" id="ARBA00023150"/>
    </source>
</evidence>
<evidence type="ECO:0000313" key="5">
    <source>
        <dbReference type="Proteomes" id="UP000219688"/>
    </source>
</evidence>
<dbReference type="CDD" id="cd00886">
    <property type="entry name" value="MogA_MoaB"/>
    <property type="match status" value="1"/>
</dbReference>
<organism evidence="4 5">
    <name type="scientific">Ornithinimicrobium cerasi</name>
    <dbReference type="NCBI Taxonomy" id="2248773"/>
    <lineage>
        <taxon>Bacteria</taxon>
        <taxon>Bacillati</taxon>
        <taxon>Actinomycetota</taxon>
        <taxon>Actinomycetes</taxon>
        <taxon>Micrococcales</taxon>
        <taxon>Ornithinimicrobiaceae</taxon>
        <taxon>Ornithinimicrobium</taxon>
    </lineage>
</organism>
<dbReference type="GO" id="GO:0006777">
    <property type="term" value="P:Mo-molybdopterin cofactor biosynthetic process"/>
    <property type="evidence" value="ECO:0007669"/>
    <property type="project" value="UniProtKB-KW"/>
</dbReference>
<accession>A0A285VV76</accession>
<dbReference type="EMBL" id="OBQK01000008">
    <property type="protein sequence ID" value="SOC56541.1"/>
    <property type="molecule type" value="Genomic_DNA"/>
</dbReference>
<keyword evidence="2" id="KW-0501">Molybdenum cofactor biosynthesis</keyword>
<dbReference type="InterPro" id="IPR001453">
    <property type="entry name" value="MoaB/Mog_dom"/>
</dbReference>
<evidence type="ECO:0000256" key="1">
    <source>
        <dbReference type="ARBA" id="ARBA00005046"/>
    </source>
</evidence>
<dbReference type="Proteomes" id="UP000219688">
    <property type="component" value="Unassembled WGS sequence"/>
</dbReference>
<feature type="domain" description="MoaB/Mog" evidence="3">
    <location>
        <begin position="14"/>
        <end position="165"/>
    </location>
</feature>
<dbReference type="SUPFAM" id="SSF53218">
    <property type="entry name" value="Molybdenum cofactor biosynthesis proteins"/>
    <property type="match status" value="1"/>
</dbReference>
<dbReference type="STRING" id="1122622.GCA_000421185_03026"/>
<keyword evidence="5" id="KW-1185">Reference proteome</keyword>
<dbReference type="Pfam" id="PF00994">
    <property type="entry name" value="MoCF_biosynth"/>
    <property type="match status" value="1"/>
</dbReference>
<dbReference type="AlphaFoldDB" id="A0A285VV76"/>
<dbReference type="InterPro" id="IPR051920">
    <property type="entry name" value="MPT_Adenylyltrnsfr/MoaC-Rel"/>
</dbReference>
<dbReference type="NCBIfam" id="TIGR00177">
    <property type="entry name" value="molyb_syn"/>
    <property type="match status" value="1"/>
</dbReference>
<protein>
    <submittedName>
        <fullName evidence="4">Molybdenum cofactor synthesis domain-containing protein</fullName>
    </submittedName>
</protein>
<gene>
    <name evidence="4" type="ORF">SAMN05421879_10823</name>
</gene>
<reference evidence="5" key="1">
    <citation type="submission" date="2017-08" db="EMBL/GenBank/DDBJ databases">
        <authorList>
            <person name="Varghese N."/>
            <person name="Submissions S."/>
        </authorList>
    </citation>
    <scope>NUCLEOTIDE SEQUENCE [LARGE SCALE GENOMIC DNA]</scope>
    <source>
        <strain evidence="5">USBA17B2</strain>
    </source>
</reference>
<proteinExistence type="predicted"/>
<dbReference type="RefSeq" id="WP_097188571.1">
    <property type="nucleotide sequence ID" value="NZ_OBQK01000008.1"/>
</dbReference>
<dbReference type="PROSITE" id="PS01078">
    <property type="entry name" value="MOCF_BIOSYNTHESIS_1"/>
    <property type="match status" value="1"/>
</dbReference>
<dbReference type="InterPro" id="IPR036425">
    <property type="entry name" value="MoaB/Mog-like_dom_sf"/>
</dbReference>
<evidence type="ECO:0000313" key="4">
    <source>
        <dbReference type="EMBL" id="SOC56541.1"/>
    </source>
</evidence>
<dbReference type="PANTHER" id="PTHR43764:SF1">
    <property type="entry name" value="MOLYBDOPTERIN MOLYBDOTRANSFERASE"/>
    <property type="match status" value="1"/>
</dbReference>
<dbReference type="SMART" id="SM00852">
    <property type="entry name" value="MoCF_biosynth"/>
    <property type="match status" value="1"/>
</dbReference>
<dbReference type="PANTHER" id="PTHR43764">
    <property type="entry name" value="MOLYBDENUM COFACTOR BIOSYNTHESIS"/>
    <property type="match status" value="1"/>
</dbReference>
<dbReference type="Gene3D" id="3.40.980.10">
    <property type="entry name" value="MoaB/Mog-like domain"/>
    <property type="match status" value="1"/>
</dbReference>
<sequence>MTPSTLPSPRYAVTAVTVSDRSSDGRREDESGQVLLGALEELGYAVRGPVVVPDGIDTVAGALRQAVALGHRLVVTTGGTGMGPRDLTPEATRTVITRDNPGLAELLRREGARHTPYAAASRGVVGVVDWTADQGAGGTLVVNLPGRPSAVREGMDVIGPLLGHLLDQVAGGDH</sequence>